<reference evidence="1" key="1">
    <citation type="submission" date="2018-05" db="EMBL/GenBank/DDBJ databases">
        <authorList>
            <person name="Lanie J.A."/>
            <person name="Ng W.-L."/>
            <person name="Kazmierczak K.M."/>
            <person name="Andrzejewski T.M."/>
            <person name="Davidsen T.M."/>
            <person name="Wayne K.J."/>
            <person name="Tettelin H."/>
            <person name="Glass J.I."/>
            <person name="Rusch D."/>
            <person name="Podicherti R."/>
            <person name="Tsui H.-C.T."/>
            <person name="Winkler M.E."/>
        </authorList>
    </citation>
    <scope>NUCLEOTIDE SEQUENCE</scope>
</reference>
<gene>
    <name evidence="1" type="ORF">METZ01_LOCUS472721</name>
</gene>
<feature type="non-terminal residue" evidence="1">
    <location>
        <position position="1"/>
    </location>
</feature>
<evidence type="ECO:0000313" key="1">
    <source>
        <dbReference type="EMBL" id="SVE19867.1"/>
    </source>
</evidence>
<sequence>QVESKLDLKPADLTKEKFYSYENKFKGPF</sequence>
<dbReference type="AlphaFoldDB" id="A0A383BIA2"/>
<proteinExistence type="predicted"/>
<accession>A0A383BIA2</accession>
<dbReference type="EMBL" id="UINC01200812">
    <property type="protein sequence ID" value="SVE19867.1"/>
    <property type="molecule type" value="Genomic_DNA"/>
</dbReference>
<organism evidence="1">
    <name type="scientific">marine metagenome</name>
    <dbReference type="NCBI Taxonomy" id="408172"/>
    <lineage>
        <taxon>unclassified sequences</taxon>
        <taxon>metagenomes</taxon>
        <taxon>ecological metagenomes</taxon>
    </lineage>
</organism>
<protein>
    <submittedName>
        <fullName evidence="1">Uncharacterized protein</fullName>
    </submittedName>
</protein>
<name>A0A383BIA2_9ZZZZ</name>